<evidence type="ECO:0000313" key="3">
    <source>
        <dbReference type="Proteomes" id="UP000193144"/>
    </source>
</evidence>
<feature type="domain" description="Heterokaryon incompatibility" evidence="1">
    <location>
        <begin position="30"/>
        <end position="102"/>
    </location>
</feature>
<dbReference type="EMBL" id="MCFA01000185">
    <property type="protein sequence ID" value="ORY00316.1"/>
    <property type="molecule type" value="Genomic_DNA"/>
</dbReference>
<dbReference type="STRING" id="1231657.A0A1Y1YQS2"/>
<comment type="caution">
    <text evidence="2">The sequence shown here is derived from an EMBL/GenBank/DDBJ whole genome shotgun (WGS) entry which is preliminary data.</text>
</comment>
<evidence type="ECO:0000259" key="1">
    <source>
        <dbReference type="Pfam" id="PF06985"/>
    </source>
</evidence>
<keyword evidence="3" id="KW-1185">Reference proteome</keyword>
<accession>A0A1Y1YQS2</accession>
<proteinExistence type="predicted"/>
<dbReference type="PANTHER" id="PTHR10622:SF10">
    <property type="entry name" value="HET DOMAIN-CONTAINING PROTEIN"/>
    <property type="match status" value="1"/>
</dbReference>
<organism evidence="2 3">
    <name type="scientific">Clohesyomyces aquaticus</name>
    <dbReference type="NCBI Taxonomy" id="1231657"/>
    <lineage>
        <taxon>Eukaryota</taxon>
        <taxon>Fungi</taxon>
        <taxon>Dikarya</taxon>
        <taxon>Ascomycota</taxon>
        <taxon>Pezizomycotina</taxon>
        <taxon>Dothideomycetes</taxon>
        <taxon>Pleosporomycetidae</taxon>
        <taxon>Pleosporales</taxon>
        <taxon>Lindgomycetaceae</taxon>
        <taxon>Clohesyomyces</taxon>
    </lineage>
</organism>
<dbReference type="Pfam" id="PF06985">
    <property type="entry name" value="HET"/>
    <property type="match status" value="1"/>
</dbReference>
<sequence length="538" mass="61658">MRLLHIHPSTLGTLEIALCEFVDDRSRPPYATLSHRWRDGEVSFSDMIDIDASGARKKKGFEKIEGCAYRAIAEGLEYLWVDTCCIDKSSSSELSEAINSMYRCGESSFRDSCWFTRGWTLQELIAPENVAFYSQDWTLLGNKKANSREIALASGVTEEVLTEPGDLKGFCVAEKMAWAARRDSTRAEDEAYCLMGLFGVNMPPLYGEGLESAFRRLQIEIMKISNDHTIFAWNSDAVSGDMLAPSARYFQDSGKYGTINYNSWSGDLEISSPKPDYAMTNAGLQIQLPLLPVPRHFNLFFGLLACKIRDDERMIAIFLRKQRASRFNSFTRVAFNNRSIYPISPNQIPHSWTTHGPEHPVMWINAENTEPWGQLHSQELSVHGDIVRFELNFPADDIIKLREDPPWFGKVQKRGERLYLSGSINTRDFQYRVFRFKDEQRSITVAFGELNGIIWYFADQDVWPESDYMNFCKKFEIVGGEAWDVHQEESTSWKKVWKIRFLKTPLKITSLGTKREIIFQADLESVNPVLSISVQPRL</sequence>
<name>A0A1Y1YQS2_9PLEO</name>
<dbReference type="AlphaFoldDB" id="A0A1Y1YQS2"/>
<protein>
    <recommendedName>
        <fullName evidence="1">Heterokaryon incompatibility domain-containing protein</fullName>
    </recommendedName>
</protein>
<dbReference type="InterPro" id="IPR010730">
    <property type="entry name" value="HET"/>
</dbReference>
<evidence type="ECO:0000313" key="2">
    <source>
        <dbReference type="EMBL" id="ORY00316.1"/>
    </source>
</evidence>
<dbReference type="OrthoDB" id="20872at2759"/>
<gene>
    <name evidence="2" type="ORF">BCR34DRAFT_114877</name>
</gene>
<dbReference type="Proteomes" id="UP000193144">
    <property type="component" value="Unassembled WGS sequence"/>
</dbReference>
<reference evidence="2 3" key="1">
    <citation type="submission" date="2016-07" db="EMBL/GenBank/DDBJ databases">
        <title>Pervasive Adenine N6-methylation of Active Genes in Fungi.</title>
        <authorList>
            <consortium name="DOE Joint Genome Institute"/>
            <person name="Mondo S.J."/>
            <person name="Dannebaum R.O."/>
            <person name="Kuo R.C."/>
            <person name="Labutti K."/>
            <person name="Haridas S."/>
            <person name="Kuo A."/>
            <person name="Salamov A."/>
            <person name="Ahrendt S.R."/>
            <person name="Lipzen A."/>
            <person name="Sullivan W."/>
            <person name="Andreopoulos W.B."/>
            <person name="Clum A."/>
            <person name="Lindquist E."/>
            <person name="Daum C."/>
            <person name="Ramamoorthy G.K."/>
            <person name="Gryganskyi A."/>
            <person name="Culley D."/>
            <person name="Magnuson J.K."/>
            <person name="James T.Y."/>
            <person name="O'Malley M.A."/>
            <person name="Stajich J.E."/>
            <person name="Spatafora J.W."/>
            <person name="Visel A."/>
            <person name="Grigoriev I.V."/>
        </authorList>
    </citation>
    <scope>NUCLEOTIDE SEQUENCE [LARGE SCALE GENOMIC DNA]</scope>
    <source>
        <strain evidence="2 3">CBS 115471</strain>
    </source>
</reference>
<dbReference type="PANTHER" id="PTHR10622">
    <property type="entry name" value="HET DOMAIN-CONTAINING PROTEIN"/>
    <property type="match status" value="1"/>
</dbReference>